<evidence type="ECO:0000259" key="3">
    <source>
        <dbReference type="PROSITE" id="PS50075"/>
    </source>
</evidence>
<dbReference type="PROSITE" id="PS00455">
    <property type="entry name" value="AMP_BINDING"/>
    <property type="match status" value="1"/>
</dbReference>
<proteinExistence type="predicted"/>
<dbReference type="Proteomes" id="UP001274321">
    <property type="component" value="Unassembled WGS sequence"/>
</dbReference>
<dbReference type="CDD" id="cd17646">
    <property type="entry name" value="A_NRPS_AB3403-like"/>
    <property type="match status" value="1"/>
</dbReference>
<dbReference type="InterPro" id="IPR020845">
    <property type="entry name" value="AMP-binding_CS"/>
</dbReference>
<organism evidence="4 5">
    <name type="scientific">Terrihabitans rhizophilus</name>
    <dbReference type="NCBI Taxonomy" id="3092662"/>
    <lineage>
        <taxon>Bacteria</taxon>
        <taxon>Pseudomonadati</taxon>
        <taxon>Pseudomonadota</taxon>
        <taxon>Alphaproteobacteria</taxon>
        <taxon>Hyphomicrobiales</taxon>
        <taxon>Terrihabitans</taxon>
    </lineage>
</organism>
<dbReference type="InterPro" id="IPR001031">
    <property type="entry name" value="Thioesterase"/>
</dbReference>
<evidence type="ECO:0000313" key="4">
    <source>
        <dbReference type="EMBL" id="MDX6805087.1"/>
    </source>
</evidence>
<keyword evidence="5" id="KW-1185">Reference proteome</keyword>
<dbReference type="Pfam" id="PF00975">
    <property type="entry name" value="Thioesterase"/>
    <property type="match status" value="1"/>
</dbReference>
<dbReference type="InterPro" id="IPR001242">
    <property type="entry name" value="Condensation_dom"/>
</dbReference>
<keyword evidence="1" id="KW-0596">Phosphopantetheine</keyword>
<evidence type="ECO:0000256" key="1">
    <source>
        <dbReference type="ARBA" id="ARBA00022450"/>
    </source>
</evidence>
<dbReference type="InterPro" id="IPR020802">
    <property type="entry name" value="TesA-like"/>
</dbReference>
<dbReference type="EMBL" id="JAXAFJ010000001">
    <property type="protein sequence ID" value="MDX6805087.1"/>
    <property type="molecule type" value="Genomic_DNA"/>
</dbReference>
<dbReference type="NCBIfam" id="TIGR01733">
    <property type="entry name" value="AA-adenyl-dom"/>
    <property type="match status" value="1"/>
</dbReference>
<gene>
    <name evidence="4" type="ORF">SCD90_03325</name>
</gene>
<evidence type="ECO:0000313" key="5">
    <source>
        <dbReference type="Proteomes" id="UP001274321"/>
    </source>
</evidence>
<dbReference type="Gene3D" id="3.30.300.30">
    <property type="match status" value="1"/>
</dbReference>
<dbReference type="Pfam" id="PF13193">
    <property type="entry name" value="AMP-binding_C"/>
    <property type="match status" value="1"/>
</dbReference>
<dbReference type="InterPro" id="IPR025110">
    <property type="entry name" value="AMP-bd_C"/>
</dbReference>
<dbReference type="InterPro" id="IPR023213">
    <property type="entry name" value="CAT-like_dom_sf"/>
</dbReference>
<evidence type="ECO:0000256" key="2">
    <source>
        <dbReference type="ARBA" id="ARBA00022553"/>
    </source>
</evidence>
<reference evidence="4 5" key="1">
    <citation type="submission" date="2023-11" db="EMBL/GenBank/DDBJ databases">
        <authorList>
            <person name="Bao R."/>
        </authorList>
    </citation>
    <scope>NUCLEOTIDE SEQUENCE [LARGE SCALE GENOMIC DNA]</scope>
    <source>
        <strain evidence="4 5">PJ23</strain>
    </source>
</reference>
<dbReference type="InterPro" id="IPR020806">
    <property type="entry name" value="PKS_PP-bd"/>
</dbReference>
<dbReference type="PANTHER" id="PTHR45527">
    <property type="entry name" value="NONRIBOSOMAL PEPTIDE SYNTHETASE"/>
    <property type="match status" value="1"/>
</dbReference>
<dbReference type="SMART" id="SM00824">
    <property type="entry name" value="PKS_TE"/>
    <property type="match status" value="1"/>
</dbReference>
<dbReference type="SUPFAM" id="SSF47336">
    <property type="entry name" value="ACP-like"/>
    <property type="match status" value="1"/>
</dbReference>
<dbReference type="Pfam" id="PF00501">
    <property type="entry name" value="AMP-binding"/>
    <property type="match status" value="1"/>
</dbReference>
<dbReference type="SMART" id="SM00823">
    <property type="entry name" value="PKS_PP"/>
    <property type="match status" value="1"/>
</dbReference>
<dbReference type="InterPro" id="IPR045851">
    <property type="entry name" value="AMP-bd_C_sf"/>
</dbReference>
<dbReference type="InterPro" id="IPR000873">
    <property type="entry name" value="AMP-dep_synth/lig_dom"/>
</dbReference>
<name>A0ABU4RJS4_9HYPH</name>
<dbReference type="Gene3D" id="3.30.559.10">
    <property type="entry name" value="Chloramphenicol acetyltransferase-like domain"/>
    <property type="match status" value="1"/>
</dbReference>
<dbReference type="SUPFAM" id="SSF53474">
    <property type="entry name" value="alpha/beta-Hydrolases"/>
    <property type="match status" value="1"/>
</dbReference>
<accession>A0ABU4RJS4</accession>
<dbReference type="SUPFAM" id="SSF52777">
    <property type="entry name" value="CoA-dependent acyltransferases"/>
    <property type="match status" value="2"/>
</dbReference>
<dbReference type="InterPro" id="IPR036736">
    <property type="entry name" value="ACP-like_sf"/>
</dbReference>
<dbReference type="PROSITE" id="PS50075">
    <property type="entry name" value="CARRIER"/>
    <property type="match status" value="1"/>
</dbReference>
<dbReference type="SUPFAM" id="SSF56801">
    <property type="entry name" value="Acetyl-CoA synthetase-like"/>
    <property type="match status" value="1"/>
</dbReference>
<protein>
    <submittedName>
        <fullName evidence="4">Amino acid adenylation domain-containing protein</fullName>
    </submittedName>
</protein>
<dbReference type="InterPro" id="IPR009081">
    <property type="entry name" value="PP-bd_ACP"/>
</dbReference>
<dbReference type="PANTHER" id="PTHR45527:SF1">
    <property type="entry name" value="FATTY ACID SYNTHASE"/>
    <property type="match status" value="1"/>
</dbReference>
<dbReference type="InterPro" id="IPR029058">
    <property type="entry name" value="AB_hydrolase_fold"/>
</dbReference>
<comment type="caution">
    <text evidence="4">The sequence shown here is derived from an EMBL/GenBank/DDBJ whole genome shotgun (WGS) entry which is preliminary data.</text>
</comment>
<dbReference type="InterPro" id="IPR042099">
    <property type="entry name" value="ANL_N_sf"/>
</dbReference>
<dbReference type="RefSeq" id="WP_319843189.1">
    <property type="nucleotide sequence ID" value="NZ_JAXAFJ010000001.1"/>
</dbReference>
<dbReference type="Gene3D" id="3.40.50.12780">
    <property type="entry name" value="N-terminal domain of ligase-like"/>
    <property type="match status" value="1"/>
</dbReference>
<dbReference type="Gene3D" id="3.40.50.1820">
    <property type="entry name" value="alpha/beta hydrolase"/>
    <property type="match status" value="1"/>
</dbReference>
<sequence>MAETSVGATWPLTDAQEGLWTAQRLEPDNPIYNTGQMVELDGPLDRAAFARAVETALVEAEALRVRMVEASGGVLQQVQSGGFELCLVDLSGEKDAEAIARARISADMARSLDPARDRLAAETLYVVSPDRHLWHQQIHHAVIDGFGTALLTARIAELYAALVENREPGAALPPYGPVVADAEVYARSEKRAMDRAFWLETLAAAPDVIGMASGTALTGPTFHRAAATLPAEAEEALHALSREARLPWPDVLVALTGAYVRRHTGAEEAIIGVPSMNRMGSAAARVPCMAMNVLPLRIGGDESLPVREFAALAAKALLKARRHGRYRSEQLRRDLGLVGGGRRLFGPLINVLPFEQRLDLPGVSARVTALGTGPVDDITFTFRAGAGGRALTLEVDANPGLYTAEGVAAHARRLAAFVAAGLEARTLAEVPIATPDEARHLIHAVNATEHEVPRTTLVALIEKVMAAHPEAGALETAEEVLSYGDLDRRSMAMARRLALMGVRRGNVVAVGLRRSADFVLTLLAILRAGAAYLPLDIEHPPERIATIVTSAAPRLLVTDAGSGLLVPEGTLVVTPDFADVHDRIALDPPGPDDAAYVIYTSGSTGTPKGVVVEHDAIVNRLEWMRTVYGIGPADRVLQKTPATFDVSVWEFFLPFLSGATLVVAPHGAHKDPEWLAEVIRAHGVNVLHFVPSMLQAFLAEPAAAGIPLRLVFCSGEELPAATRDRFHALIDAELHNLYGPTEAAVDVTHWPATRDDRSVPVPIGYPVWNTAMYVLDGSLRPVPAGVAGDLYIAGRQLARGYLGRPDLTAERFLPDPYRPGGRMYKTGDLAHWRDDGALVFLGRSDHQIKIRGLRIELGEIEAVLAGAPGVGQVAVIAREDRPGDQRIVAYVVPRDAAGDALRKAAAARLPDYMMPTAFIGLDELPVTANGKLDRRALPAPEVTTAAGRAAESPTEQAVAALFAEVIGLDGTVGADDDFFDLGGHSLLAAELMLRLRADWHQRIGLGALFEHSTVARLAAFLDTLAGEDPEAGQGLGSPIPLRRGDANVPALFAVHPAGGLSWCYSRLARALPPGRAVWGLQSVGIDPDAATPDTLDAMAASYVAEMRAVQPIGPYHLVGWSIGGIIAHAIAQQLEADGEQVGVVAMLDAYPADRWRLRPAPEANSALKALLHIAGHDPSELDGPLTREAVLGFLAKSGHPLALLGERALEGVVRVVDSNNRLVRGHHHGKIASRVLYFRAALDHAGEDLHPEQWAPYVAALDVHDVPALHPHLVGPEATALIAPVLATALVKRDR</sequence>
<dbReference type="Pfam" id="PF00550">
    <property type="entry name" value="PP-binding"/>
    <property type="match status" value="1"/>
</dbReference>
<keyword evidence="2" id="KW-0597">Phosphoprotein</keyword>
<dbReference type="InterPro" id="IPR010071">
    <property type="entry name" value="AA_adenyl_dom"/>
</dbReference>
<feature type="domain" description="Carrier" evidence="3">
    <location>
        <begin position="949"/>
        <end position="1025"/>
    </location>
</feature>
<dbReference type="Gene3D" id="3.30.559.30">
    <property type="entry name" value="Nonribosomal peptide synthetase, condensation domain"/>
    <property type="match status" value="1"/>
</dbReference>
<dbReference type="Pfam" id="PF00668">
    <property type="entry name" value="Condensation"/>
    <property type="match status" value="1"/>
</dbReference>